<proteinExistence type="predicted"/>
<reference evidence="2 3" key="1">
    <citation type="submission" date="2019-01" db="EMBL/GenBank/DDBJ databases">
        <title>Genome sequencing of the rare red list fungi Fomitopsis rosea.</title>
        <authorList>
            <person name="Buettner E."/>
            <person name="Kellner H."/>
        </authorList>
    </citation>
    <scope>NUCLEOTIDE SEQUENCE [LARGE SCALE GENOMIC DNA]</scope>
    <source>
        <strain evidence="2 3">DSM 105464</strain>
    </source>
</reference>
<feature type="compositionally biased region" description="Acidic residues" evidence="1">
    <location>
        <begin position="1"/>
        <end position="15"/>
    </location>
</feature>
<name>A0A4Y9XPZ4_9APHY</name>
<protein>
    <submittedName>
        <fullName evidence="2">Uncharacterized protein</fullName>
    </submittedName>
</protein>
<accession>A0A4Y9XPZ4</accession>
<sequence length="199" mass="21703">EDPDEDAAFASEDPDLSTKRHTQIKLPKNPSVPLQSIKLVEERHNAPGFTHALLQHIYTLKLGRRLTPTELQTTSSNLPFNRVDVFHGFKFAPQPLTDDKNETDVVKARPACAKQPARFDTAVILQESDAETTGLQGAQGTLFAWHIAGGSPVFASSAGLGAAIFVRRVGWGRAAAKCTEGSHLLADVEMYIAERFVVL</sequence>
<comment type="caution">
    <text evidence="2">The sequence shown here is derived from an EMBL/GenBank/DDBJ whole genome shotgun (WGS) entry which is preliminary data.</text>
</comment>
<evidence type="ECO:0000256" key="1">
    <source>
        <dbReference type="SAM" id="MobiDB-lite"/>
    </source>
</evidence>
<feature type="region of interest" description="Disordered" evidence="1">
    <location>
        <begin position="1"/>
        <end position="22"/>
    </location>
</feature>
<evidence type="ECO:0000313" key="2">
    <source>
        <dbReference type="EMBL" id="TFY50589.1"/>
    </source>
</evidence>
<gene>
    <name evidence="2" type="ORF">EVJ58_g10981</name>
</gene>
<dbReference type="Proteomes" id="UP000298390">
    <property type="component" value="Unassembled WGS sequence"/>
</dbReference>
<evidence type="ECO:0000313" key="3">
    <source>
        <dbReference type="Proteomes" id="UP000298390"/>
    </source>
</evidence>
<dbReference type="EMBL" id="SEKV01001443">
    <property type="protein sequence ID" value="TFY50589.1"/>
    <property type="molecule type" value="Genomic_DNA"/>
</dbReference>
<dbReference type="AlphaFoldDB" id="A0A4Y9XPZ4"/>
<organism evidence="2 3">
    <name type="scientific">Rhodofomes roseus</name>
    <dbReference type="NCBI Taxonomy" id="34475"/>
    <lineage>
        <taxon>Eukaryota</taxon>
        <taxon>Fungi</taxon>
        <taxon>Dikarya</taxon>
        <taxon>Basidiomycota</taxon>
        <taxon>Agaricomycotina</taxon>
        <taxon>Agaricomycetes</taxon>
        <taxon>Polyporales</taxon>
        <taxon>Rhodofomes</taxon>
    </lineage>
</organism>
<feature type="non-terminal residue" evidence="2">
    <location>
        <position position="1"/>
    </location>
</feature>